<organism evidence="4 5">
    <name type="scientific">Streptomyces lonegramiae</name>
    <dbReference type="NCBI Taxonomy" id="3075524"/>
    <lineage>
        <taxon>Bacteria</taxon>
        <taxon>Bacillati</taxon>
        <taxon>Actinomycetota</taxon>
        <taxon>Actinomycetes</taxon>
        <taxon>Kitasatosporales</taxon>
        <taxon>Streptomycetaceae</taxon>
        <taxon>Streptomyces</taxon>
    </lineage>
</organism>
<keyword evidence="2" id="KW-0472">Membrane</keyword>
<feature type="signal peptide" evidence="3">
    <location>
        <begin position="1"/>
        <end position="26"/>
    </location>
</feature>
<evidence type="ECO:0000313" key="5">
    <source>
        <dbReference type="Proteomes" id="UP001180754"/>
    </source>
</evidence>
<dbReference type="EMBL" id="JAVRFD010000016">
    <property type="protein sequence ID" value="MDT0546794.1"/>
    <property type="molecule type" value="Genomic_DNA"/>
</dbReference>
<evidence type="ECO:0008006" key="6">
    <source>
        <dbReference type="Google" id="ProtNLM"/>
    </source>
</evidence>
<evidence type="ECO:0000256" key="2">
    <source>
        <dbReference type="SAM" id="Phobius"/>
    </source>
</evidence>
<feature type="compositionally biased region" description="Basic and acidic residues" evidence="1">
    <location>
        <begin position="238"/>
        <end position="262"/>
    </location>
</feature>
<gene>
    <name evidence="4" type="ORF">RND15_29410</name>
</gene>
<name>A0ABU2XMW0_9ACTN</name>
<evidence type="ECO:0000313" key="4">
    <source>
        <dbReference type="EMBL" id="MDT0546794.1"/>
    </source>
</evidence>
<proteinExistence type="predicted"/>
<feature type="region of interest" description="Disordered" evidence="1">
    <location>
        <begin position="209"/>
        <end position="281"/>
    </location>
</feature>
<keyword evidence="2" id="KW-0812">Transmembrane</keyword>
<evidence type="ECO:0000256" key="1">
    <source>
        <dbReference type="SAM" id="MobiDB-lite"/>
    </source>
</evidence>
<accession>A0ABU2XMW0</accession>
<evidence type="ECO:0000256" key="3">
    <source>
        <dbReference type="SAM" id="SignalP"/>
    </source>
</evidence>
<dbReference type="RefSeq" id="WP_311727287.1">
    <property type="nucleotide sequence ID" value="NZ_JAVRFD010000016.1"/>
</dbReference>
<protein>
    <recommendedName>
        <fullName evidence="6">Gram-positive cocci surface proteins LPxTG domain-containing protein</fullName>
    </recommendedName>
</protein>
<keyword evidence="5" id="KW-1185">Reference proteome</keyword>
<keyword evidence="3" id="KW-0732">Signal</keyword>
<dbReference type="Proteomes" id="UP001180754">
    <property type="component" value="Unassembled WGS sequence"/>
</dbReference>
<comment type="caution">
    <text evidence="4">The sequence shown here is derived from an EMBL/GenBank/DDBJ whole genome shotgun (WGS) entry which is preliminary data.</text>
</comment>
<keyword evidence="2" id="KW-1133">Transmembrane helix</keyword>
<feature type="chain" id="PRO_5047179559" description="Gram-positive cocci surface proteins LPxTG domain-containing protein" evidence="3">
    <location>
        <begin position="27"/>
        <end position="317"/>
    </location>
</feature>
<reference evidence="4" key="1">
    <citation type="submission" date="2024-05" db="EMBL/GenBank/DDBJ databases">
        <title>30 novel species of actinomycetes from the DSMZ collection.</title>
        <authorList>
            <person name="Nouioui I."/>
        </authorList>
    </citation>
    <scope>NUCLEOTIDE SEQUENCE</scope>
    <source>
        <strain evidence="4">DSM 41529</strain>
    </source>
</reference>
<sequence>MRSPSTLAVRAAQSAAVLALASPVLWCGPAPEAAASVPVSASVPESASVPFCGRRGSADFPIDARLYGGPARYARGGGWRAWHLELSNTTGAECRAIHPIAILVDRGHALRPRHIRMEFLDPDEGGRWRPVTFEITDEDENIGVFDVPFQGFTVPAHGSVKVAVRSRFTGAAPTGPVTANVITMQRRADDGDWVGQSDDYDFSVEGARDARGAGAEETGETGEREGARTGAPRTDGPPADREPGADQRTGADGRTVGTREEASGGTGPRGEGSSRDHLPPELAATGRGAVLLGLAVVSGALVLTGTALVVKARRLRR</sequence>
<feature type="transmembrane region" description="Helical" evidence="2">
    <location>
        <begin position="289"/>
        <end position="310"/>
    </location>
</feature>